<dbReference type="CDD" id="cd03375">
    <property type="entry name" value="TPP_OGFOR"/>
    <property type="match status" value="1"/>
</dbReference>
<gene>
    <name evidence="3" type="ORF">DVA86_31755</name>
</gene>
<keyword evidence="1" id="KW-0560">Oxidoreductase</keyword>
<protein>
    <submittedName>
        <fullName evidence="3">2-oxoacid:ferredoxin oxidoreductase subunit beta</fullName>
    </submittedName>
</protein>
<proteinExistence type="predicted"/>
<dbReference type="InterPro" id="IPR011766">
    <property type="entry name" value="TPP_enzyme_TPP-bd"/>
</dbReference>
<organism evidence="3 4">
    <name type="scientific">Streptomyces armeniacus</name>
    <dbReference type="NCBI Taxonomy" id="83291"/>
    <lineage>
        <taxon>Bacteria</taxon>
        <taxon>Bacillati</taxon>
        <taxon>Actinomycetota</taxon>
        <taxon>Actinomycetes</taxon>
        <taxon>Kitasatosporales</taxon>
        <taxon>Streptomycetaceae</taxon>
        <taxon>Streptomyces</taxon>
    </lineage>
</organism>
<dbReference type="AlphaFoldDB" id="A0A345Y1P3"/>
<dbReference type="Gene3D" id="3.40.50.970">
    <property type="match status" value="1"/>
</dbReference>
<name>A0A345Y1P3_9ACTN</name>
<dbReference type="InterPro" id="IPR051457">
    <property type="entry name" value="2-oxoacid:Fd_oxidoreductase"/>
</dbReference>
<dbReference type="KEGG" id="sarm:DVA86_31755"/>
<evidence type="ECO:0000256" key="1">
    <source>
        <dbReference type="ARBA" id="ARBA00023002"/>
    </source>
</evidence>
<dbReference type="PANTHER" id="PTHR48084:SF4">
    <property type="entry name" value="2-OXOGLUTARATE OXIDOREDUCTASE SUBUNIT KORB"/>
    <property type="match status" value="1"/>
</dbReference>
<accession>A0A345Y1P3</accession>
<evidence type="ECO:0000313" key="3">
    <source>
        <dbReference type="EMBL" id="AXK37809.1"/>
    </source>
</evidence>
<evidence type="ECO:0000259" key="2">
    <source>
        <dbReference type="Pfam" id="PF02775"/>
    </source>
</evidence>
<dbReference type="GO" id="GO:0000287">
    <property type="term" value="F:magnesium ion binding"/>
    <property type="evidence" value="ECO:0007669"/>
    <property type="project" value="UniProtKB-ARBA"/>
</dbReference>
<sequence length="369" mass="39797">MEGPDTRDSRDRGLLSLVPKAEGNQSMKDFKSDQEVRWCPGCGDYAVLAAVQGFMPDLGLAKENIVFVSGIGCSSRFPYYMNTYGMHSIHGRAPAIATGLAAARRDLSVWVVTGDGDALSIGGNHLIHTLRRNVNLKILLFNNRIYGLTKGQYSPTSEPGKITKSTPMGSLDSPFNPVSLALGAEASFVARTVDSDRKHLTSVLRAAADHPGTSLVEIYQNCNIFNDGAFEILKDKEQAQEAVIRLEHGEPIRFGAPWREEDGGDGLGARGVVRDPATGDLRIIDVAEHGTADVLVHDAHASSPTTAFALSRLADPDTLHHTPIGVLRDVERPVYESLMSDQLEQAVQDQGKGELGSLLAGRDTWTVVG</sequence>
<dbReference type="GO" id="GO:0016625">
    <property type="term" value="F:oxidoreductase activity, acting on the aldehyde or oxo group of donors, iron-sulfur protein as acceptor"/>
    <property type="evidence" value="ECO:0007669"/>
    <property type="project" value="UniProtKB-ARBA"/>
</dbReference>
<dbReference type="Pfam" id="PF02775">
    <property type="entry name" value="TPP_enzyme_C"/>
    <property type="match status" value="1"/>
</dbReference>
<feature type="domain" description="Thiamine pyrophosphate enzyme TPP-binding" evidence="2">
    <location>
        <begin position="71"/>
        <end position="218"/>
    </location>
</feature>
<dbReference type="GO" id="GO:0045333">
    <property type="term" value="P:cellular respiration"/>
    <property type="evidence" value="ECO:0007669"/>
    <property type="project" value="UniProtKB-ARBA"/>
</dbReference>
<keyword evidence="4" id="KW-1185">Reference proteome</keyword>
<dbReference type="GO" id="GO:0030976">
    <property type="term" value="F:thiamine pyrophosphate binding"/>
    <property type="evidence" value="ECO:0007669"/>
    <property type="project" value="InterPro"/>
</dbReference>
<dbReference type="EMBL" id="CP031320">
    <property type="protein sequence ID" value="AXK37809.1"/>
    <property type="molecule type" value="Genomic_DNA"/>
</dbReference>
<dbReference type="Proteomes" id="UP000254425">
    <property type="component" value="Chromosome"/>
</dbReference>
<dbReference type="SUPFAM" id="SSF52518">
    <property type="entry name" value="Thiamin diphosphate-binding fold (THDP-binding)"/>
    <property type="match status" value="1"/>
</dbReference>
<dbReference type="PANTHER" id="PTHR48084">
    <property type="entry name" value="2-OXOGLUTARATE OXIDOREDUCTASE SUBUNIT KORB-RELATED"/>
    <property type="match status" value="1"/>
</dbReference>
<evidence type="ECO:0000313" key="4">
    <source>
        <dbReference type="Proteomes" id="UP000254425"/>
    </source>
</evidence>
<dbReference type="InterPro" id="IPR029061">
    <property type="entry name" value="THDP-binding"/>
</dbReference>
<reference evidence="3 4" key="1">
    <citation type="submission" date="2018-07" db="EMBL/GenBank/DDBJ databases">
        <title>Draft genome of the type strain Streptomyces armeniacus ATCC 15676.</title>
        <authorList>
            <person name="Labana P."/>
            <person name="Gosse J.T."/>
            <person name="Boddy C.N."/>
        </authorList>
    </citation>
    <scope>NUCLEOTIDE SEQUENCE [LARGE SCALE GENOMIC DNA]</scope>
    <source>
        <strain evidence="3 4">ATCC 15676</strain>
    </source>
</reference>